<gene>
    <name evidence="3" type="ORF">H6P81_012208</name>
</gene>
<dbReference type="AlphaFoldDB" id="A0AAV7ED94"/>
<feature type="region of interest" description="Disordered" evidence="2">
    <location>
        <begin position="163"/>
        <end position="183"/>
    </location>
</feature>
<sequence length="916" mass="102460">MEGPQNVERLDKDNKSVAGSEKNSALFGSTDKEIDDDFLTSWKSTTLTKDASDFNCGNSPSRKKGFKFDKLDMDFGFDDGFDKISSFKLDMSDLDFSSPPRKSEIANGTPGRHSNLGKQEKKSDLFSLDFDFTNKVSFDLGECLQEEEKKSSNCVDSEEFDFSTKNHQNKDSPCNLSVSVDRTDNTESKIEAALDRKSSAKTDSLMESKLGAANDDSPSNSVYKGNEIVSQIVTSNERPVNSSPKSPTQSHVLHEYSERVELKSDSEQCFEASVKETSAQLVTDDHSLLETAQEVQSRDVALNGDVSTGQGTEFENSNKQVLSRVSTPVRSSSPLSLESSPRYSSQNCTVEIRENILGGKSLQGDMKVEGDDLTIVQSVQRRALKDIKKMPDSVPKAISPLLRKIKIGKPVLVKEINMDTFQSSPLPNSGESEGKLNAASTPNNTQPLSDDRKTQAMNLSLPELKRQKFEASHIKEGNRKINLLKSLRKPVTKDLQVAFESEEKNNDHFASSDLSNFYVQKEKKQMMHRDLGFKMTGSVDKNSALHTPSLRKKTSEESSSGSVSLNPSVQVMKSQLENPSISSELWKVLPKTEAKAFHLDNNLKNISFDHPPSTLYVPPDSSMSGLEDSSLIVADGNVEKAEACTKELEDICNMLKKKNDEAKDLLARAIVNNNLLLMLNHPIYEDKISFLSSHLFIVVVLNFYCHECTCFFLASPKLSENPEAYYQHEVPRAAFLIHLFADLFTLSLPEPLVFLSFDKAHRWQRRARPCRPSLGRPRTVITVNIMPPLVLSSVLLLAARTIRNIPVVTTLDLRLHTSRCPFSRIPRLPFSGFRPIPVSGEATSFLQTTEEPQLVAPDYRETDGWTVAPEEQAEELDEVEEEEPVYVLTDEWMEFFAKSEAKRKSEKQQKQKKGKK</sequence>
<comment type="caution">
    <text evidence="3">The sequence shown here is derived from an EMBL/GenBank/DDBJ whole genome shotgun (WGS) entry which is preliminary data.</text>
</comment>
<feature type="compositionally biased region" description="Polar residues" evidence="2">
    <location>
        <begin position="171"/>
        <end position="180"/>
    </location>
</feature>
<evidence type="ECO:0000256" key="1">
    <source>
        <dbReference type="SAM" id="Coils"/>
    </source>
</evidence>
<dbReference type="InterPro" id="IPR038777">
    <property type="entry name" value="At4g18490-like"/>
</dbReference>
<organism evidence="3 4">
    <name type="scientific">Aristolochia fimbriata</name>
    <name type="common">White veined hardy Dutchman's pipe vine</name>
    <dbReference type="NCBI Taxonomy" id="158543"/>
    <lineage>
        <taxon>Eukaryota</taxon>
        <taxon>Viridiplantae</taxon>
        <taxon>Streptophyta</taxon>
        <taxon>Embryophyta</taxon>
        <taxon>Tracheophyta</taxon>
        <taxon>Spermatophyta</taxon>
        <taxon>Magnoliopsida</taxon>
        <taxon>Magnoliidae</taxon>
        <taxon>Piperales</taxon>
        <taxon>Aristolochiaceae</taxon>
        <taxon>Aristolochia</taxon>
    </lineage>
</organism>
<feature type="region of interest" description="Disordered" evidence="2">
    <location>
        <begin position="538"/>
        <end position="568"/>
    </location>
</feature>
<dbReference type="EMBL" id="JAINDJ010000005">
    <property type="protein sequence ID" value="KAG9446080.1"/>
    <property type="molecule type" value="Genomic_DNA"/>
</dbReference>
<accession>A0AAV7ED94</accession>
<proteinExistence type="predicted"/>
<reference evidence="3 4" key="1">
    <citation type="submission" date="2021-07" db="EMBL/GenBank/DDBJ databases">
        <title>The Aristolochia fimbriata genome: insights into angiosperm evolution, floral development and chemical biosynthesis.</title>
        <authorList>
            <person name="Jiao Y."/>
        </authorList>
    </citation>
    <scope>NUCLEOTIDE SEQUENCE [LARGE SCALE GENOMIC DNA]</scope>
    <source>
        <strain evidence="3">IBCAS-2021</strain>
        <tissue evidence="3">Leaf</tissue>
    </source>
</reference>
<evidence type="ECO:0000313" key="4">
    <source>
        <dbReference type="Proteomes" id="UP000825729"/>
    </source>
</evidence>
<name>A0AAV7ED94_ARIFI</name>
<dbReference type="PANTHER" id="PTHR36380:SF1">
    <property type="entry name" value="OS01G0755100 PROTEIN"/>
    <property type="match status" value="1"/>
</dbReference>
<feature type="coiled-coil region" evidence="1">
    <location>
        <begin position="645"/>
        <end position="672"/>
    </location>
</feature>
<protein>
    <submittedName>
        <fullName evidence="3">Uncharacterized protein</fullName>
    </submittedName>
</protein>
<feature type="region of interest" description="Disordered" evidence="2">
    <location>
        <begin position="1"/>
        <end position="28"/>
    </location>
</feature>
<keyword evidence="4" id="KW-1185">Reference proteome</keyword>
<feature type="region of interest" description="Disordered" evidence="2">
    <location>
        <begin position="421"/>
        <end position="452"/>
    </location>
</feature>
<evidence type="ECO:0000256" key="2">
    <source>
        <dbReference type="SAM" id="MobiDB-lite"/>
    </source>
</evidence>
<dbReference type="PANTHER" id="PTHR36380">
    <property type="entry name" value="BNAA03G58330D PROTEIN"/>
    <property type="match status" value="1"/>
</dbReference>
<evidence type="ECO:0000313" key="3">
    <source>
        <dbReference type="EMBL" id="KAG9446080.1"/>
    </source>
</evidence>
<keyword evidence="1" id="KW-0175">Coiled coil</keyword>
<feature type="region of interest" description="Disordered" evidence="2">
    <location>
        <begin position="98"/>
        <end position="119"/>
    </location>
</feature>
<feature type="compositionally biased region" description="Polar residues" evidence="2">
    <location>
        <begin position="438"/>
        <end position="448"/>
    </location>
</feature>
<feature type="compositionally biased region" description="Polar residues" evidence="2">
    <location>
        <begin position="421"/>
        <end position="431"/>
    </location>
</feature>
<dbReference type="Proteomes" id="UP000825729">
    <property type="component" value="Unassembled WGS sequence"/>
</dbReference>